<evidence type="ECO:0000256" key="10">
    <source>
        <dbReference type="ARBA" id="ARBA00022827"/>
    </source>
</evidence>
<keyword evidence="11" id="KW-0492">Microsome</keyword>
<evidence type="ECO:0000256" key="32">
    <source>
        <dbReference type="ARBA" id="ARBA00049475"/>
    </source>
</evidence>
<comment type="catalytic activity">
    <reaction evidence="31">
        <text>N,N-dimethylaniline + NADPH + O2 + H(+) = N,N-dimethylaniline N-oxide + NADP(+) + H2O</text>
        <dbReference type="Rhea" id="RHEA:24468"/>
        <dbReference type="ChEBI" id="CHEBI:15377"/>
        <dbReference type="ChEBI" id="CHEBI:15378"/>
        <dbReference type="ChEBI" id="CHEBI:15379"/>
        <dbReference type="ChEBI" id="CHEBI:16269"/>
        <dbReference type="ChEBI" id="CHEBI:17735"/>
        <dbReference type="ChEBI" id="CHEBI:57783"/>
        <dbReference type="ChEBI" id="CHEBI:58349"/>
        <dbReference type="EC" id="1.14.13.8"/>
    </reaction>
    <physiologicalReaction direction="left-to-right" evidence="31">
        <dbReference type="Rhea" id="RHEA:24469"/>
    </physiologicalReaction>
</comment>
<comment type="function">
    <text evidence="19">Broad spectrum monooxygenase that catalyzes the oxygenation of a wide variety of nitrogen- and sulfur-containing compounds including xenobiotics. Catalyzes the S-oxygenation of hypotaurine to produce taurine, an organic osmolyte involved in cell volume regulation as well as a variety of cytoprotective and developmental processes. In vitro, catalyzes the N-oxygenation of trimethylamine (TMA) to produce trimethylamine N-oxide (TMAO) and could therefore participate to the detoxification of this compound that is generated by the action of gut microbiota from dietary precursors such as choline, choline containing compounds, betaine or L-carnitine.</text>
</comment>
<evidence type="ECO:0000256" key="13">
    <source>
        <dbReference type="ARBA" id="ARBA00022989"/>
    </source>
</evidence>
<dbReference type="InterPro" id="IPR000960">
    <property type="entry name" value="Flavin_mOase"/>
</dbReference>
<comment type="catalytic activity">
    <reaction evidence="26">
        <text>hypotaurine + NADPH + O2 + H(+) = taurine + NADP(+) + H2O</text>
        <dbReference type="Rhea" id="RHEA:69819"/>
        <dbReference type="ChEBI" id="CHEBI:15377"/>
        <dbReference type="ChEBI" id="CHEBI:15378"/>
        <dbReference type="ChEBI" id="CHEBI:15379"/>
        <dbReference type="ChEBI" id="CHEBI:57783"/>
        <dbReference type="ChEBI" id="CHEBI:57853"/>
        <dbReference type="ChEBI" id="CHEBI:58349"/>
        <dbReference type="ChEBI" id="CHEBI:507393"/>
        <dbReference type="EC" id="1.14.13.8"/>
    </reaction>
    <physiologicalReaction direction="left-to-right" evidence="26">
        <dbReference type="Rhea" id="RHEA:69820"/>
    </physiologicalReaction>
</comment>
<evidence type="ECO:0000256" key="24">
    <source>
        <dbReference type="ARBA" id="ARBA00047864"/>
    </source>
</evidence>
<dbReference type="GO" id="GO:0034899">
    <property type="term" value="F:trimethylamine monooxygenase activity"/>
    <property type="evidence" value="ECO:0007669"/>
    <property type="project" value="UniProtKB-EC"/>
</dbReference>
<gene>
    <name evidence="36" type="ORF">PENTCL1PPCAC_479</name>
</gene>
<reference evidence="36" key="1">
    <citation type="submission" date="2023-10" db="EMBL/GenBank/DDBJ databases">
        <title>Genome assembly of Pristionchus species.</title>
        <authorList>
            <person name="Yoshida K."/>
            <person name="Sommer R.J."/>
        </authorList>
    </citation>
    <scope>NUCLEOTIDE SEQUENCE</scope>
    <source>
        <strain evidence="36">RS0144</strain>
    </source>
</reference>
<dbReference type="Gene3D" id="3.50.50.60">
    <property type="entry name" value="FAD/NAD(P)-binding domain"/>
    <property type="match status" value="3"/>
</dbReference>
<evidence type="ECO:0000256" key="18">
    <source>
        <dbReference type="ARBA" id="ARBA00045722"/>
    </source>
</evidence>
<comment type="subcellular location">
    <subcellularLocation>
        <location evidence="2">Endoplasmic reticulum membrane</location>
        <topology evidence="2">Single-pass membrane protein</topology>
    </subcellularLocation>
    <subcellularLocation>
        <location evidence="3">Microsome membrane</location>
    </subcellularLocation>
</comment>
<evidence type="ECO:0000256" key="33">
    <source>
        <dbReference type="PIRNR" id="PIRNR000332"/>
    </source>
</evidence>
<evidence type="ECO:0000313" key="36">
    <source>
        <dbReference type="EMBL" id="GMS78304.1"/>
    </source>
</evidence>
<evidence type="ECO:0000256" key="5">
    <source>
        <dbReference type="ARBA" id="ARBA00022481"/>
    </source>
</evidence>
<evidence type="ECO:0000256" key="6">
    <source>
        <dbReference type="ARBA" id="ARBA00022553"/>
    </source>
</evidence>
<keyword evidence="9 33" id="KW-0256">Endoplasmic reticulum</keyword>
<evidence type="ECO:0000256" key="31">
    <source>
        <dbReference type="ARBA" id="ARBA00049443"/>
    </source>
</evidence>
<evidence type="ECO:0000256" key="29">
    <source>
        <dbReference type="ARBA" id="ARBA00048989"/>
    </source>
</evidence>
<keyword evidence="8 35" id="KW-0812">Transmembrane</keyword>
<evidence type="ECO:0000256" key="7">
    <source>
        <dbReference type="ARBA" id="ARBA00022630"/>
    </source>
</evidence>
<dbReference type="GO" id="GO:0004499">
    <property type="term" value="F:N,N-dimethylaniline monooxygenase activity"/>
    <property type="evidence" value="ECO:0007669"/>
    <property type="project" value="UniProtKB-UniRule"/>
</dbReference>
<evidence type="ECO:0000256" key="21">
    <source>
        <dbReference type="ARBA" id="ARBA00047426"/>
    </source>
</evidence>
<evidence type="ECO:0000256" key="2">
    <source>
        <dbReference type="ARBA" id="ARBA00004389"/>
    </source>
</evidence>
<evidence type="ECO:0000256" key="1">
    <source>
        <dbReference type="ARBA" id="ARBA00001974"/>
    </source>
</evidence>
<sequence>MRVCVVGAGAAGLPAIKACVEEGLEVVCYEKTADIGGLWNYRPNDPEVGGTVMATTVVNTSKEMMAYSDFPPDEKLPNFMHHSLLLQYIRDYAVKFDLLRHVHFNTPVKMITKEDGRWRVQLEKGDIEYFDRLMLCTGHHARPQHPQLRGMDMFRGRVMHAHEYRDFKGFEGKDVFLLGIGNSALDIAVDLAKIAKSVTISTRRGSWIFNRVSQGGMPYDTLLMTRVYDWLMKTIPWTVANDFMEHRLQQRMDHDIYGLRPLHRFFQQHPTVNDALANLLCAGLVTITEDIDCLTPSSVIVKGGRSFPCDVFISCTGYAFGYPYLEPGTLAITDHRADLYKYVFPMEAEDVAVIGLIQPIGSIAPIAEMQARWSARVFAGRISLPSSSERREDAERKRQEMRRRYFESTKHTIQVDYLKYMDEISELIGCHPSPSQYLLSDPQFALQLIAGPNVPYAYRLHGPHAWDGARKAIEEVGSRVKRPLKNRECRMRKHKRRGRMTEWFRYASLKWIAGWTTVLLTVFLFALCSTPLTPLTYLSLVTVFLLAFVFLLLWFDLQYDMTTVL</sequence>
<evidence type="ECO:0000256" key="8">
    <source>
        <dbReference type="ARBA" id="ARBA00022692"/>
    </source>
</evidence>
<keyword evidence="5" id="KW-0488">Methylation</keyword>
<keyword evidence="37" id="KW-1185">Reference proteome</keyword>
<dbReference type="InterPro" id="IPR020946">
    <property type="entry name" value="Flavin_mOase-like"/>
</dbReference>
<evidence type="ECO:0000256" key="35">
    <source>
        <dbReference type="SAM" id="Phobius"/>
    </source>
</evidence>
<comment type="cofactor">
    <cofactor evidence="1 33 34">
        <name>FAD</name>
        <dbReference type="ChEBI" id="CHEBI:57692"/>
    </cofactor>
</comment>
<protein>
    <recommendedName>
        <fullName evidence="34">Flavin-containing monooxygenase</fullName>
        <ecNumber evidence="34">1.-.-.-</ecNumber>
    </recommendedName>
</protein>
<evidence type="ECO:0000256" key="4">
    <source>
        <dbReference type="ARBA" id="ARBA00009183"/>
    </source>
</evidence>
<dbReference type="GO" id="GO:0050661">
    <property type="term" value="F:NADP binding"/>
    <property type="evidence" value="ECO:0007669"/>
    <property type="project" value="InterPro"/>
</dbReference>
<comment type="catalytic activity">
    <reaction evidence="25">
        <text>hexan-3-one + NADPH + O2 + H(+) = ethyl butanoate + NADP(+) + H2O</text>
        <dbReference type="Rhea" id="RHEA:54844"/>
        <dbReference type="ChEBI" id="CHEBI:15377"/>
        <dbReference type="ChEBI" id="CHEBI:15378"/>
        <dbReference type="ChEBI" id="CHEBI:15379"/>
        <dbReference type="ChEBI" id="CHEBI:57783"/>
        <dbReference type="ChEBI" id="CHEBI:58349"/>
        <dbReference type="ChEBI" id="CHEBI:88764"/>
        <dbReference type="ChEBI" id="CHEBI:89891"/>
    </reaction>
    <physiologicalReaction direction="left-to-right" evidence="25">
        <dbReference type="Rhea" id="RHEA:54845"/>
    </physiologicalReaction>
</comment>
<comment type="catalytic activity">
    <reaction evidence="27">
        <text>trimethylamine + NADPH + O2 = trimethylamine N-oxide + NADP(+) + H2O</text>
        <dbReference type="Rhea" id="RHEA:31979"/>
        <dbReference type="ChEBI" id="CHEBI:15377"/>
        <dbReference type="ChEBI" id="CHEBI:15379"/>
        <dbReference type="ChEBI" id="CHEBI:15724"/>
        <dbReference type="ChEBI" id="CHEBI:57783"/>
        <dbReference type="ChEBI" id="CHEBI:58349"/>
        <dbReference type="ChEBI" id="CHEBI:58389"/>
        <dbReference type="EC" id="1.14.13.148"/>
    </reaction>
    <physiologicalReaction direction="left-to-right" evidence="27">
        <dbReference type="Rhea" id="RHEA:31980"/>
    </physiologicalReaction>
</comment>
<evidence type="ECO:0000256" key="12">
    <source>
        <dbReference type="ARBA" id="ARBA00022857"/>
    </source>
</evidence>
<keyword evidence="13 35" id="KW-1133">Transmembrane helix</keyword>
<evidence type="ECO:0000256" key="22">
    <source>
        <dbReference type="ARBA" id="ARBA00047574"/>
    </source>
</evidence>
<evidence type="ECO:0000256" key="26">
    <source>
        <dbReference type="ARBA" id="ARBA00048041"/>
    </source>
</evidence>
<dbReference type="GO" id="GO:0005789">
    <property type="term" value="C:endoplasmic reticulum membrane"/>
    <property type="evidence" value="ECO:0007669"/>
    <property type="project" value="UniProtKB-SubCell"/>
</dbReference>
<dbReference type="Pfam" id="PF00743">
    <property type="entry name" value="FMO-like"/>
    <property type="match status" value="1"/>
</dbReference>
<evidence type="ECO:0000256" key="11">
    <source>
        <dbReference type="ARBA" id="ARBA00022848"/>
    </source>
</evidence>
<keyword evidence="6" id="KW-0597">Phosphoprotein</keyword>
<comment type="catalytic activity">
    <reaction evidence="30">
        <text>heptan-4-one + NADPH + O2 + H(+) = propyl butanoate + NADP(+) + H2O</text>
        <dbReference type="Rhea" id="RHEA:54852"/>
        <dbReference type="ChEBI" id="CHEBI:15377"/>
        <dbReference type="ChEBI" id="CHEBI:15378"/>
        <dbReference type="ChEBI" id="CHEBI:15379"/>
        <dbReference type="ChEBI" id="CHEBI:57783"/>
        <dbReference type="ChEBI" id="CHEBI:58349"/>
        <dbReference type="ChEBI" id="CHEBI:89484"/>
        <dbReference type="ChEBI" id="CHEBI:89719"/>
    </reaction>
    <physiologicalReaction direction="left-to-right" evidence="30">
        <dbReference type="Rhea" id="RHEA:54853"/>
    </physiologicalReaction>
</comment>
<evidence type="ECO:0000256" key="27">
    <source>
        <dbReference type="ARBA" id="ARBA00048088"/>
    </source>
</evidence>
<comment type="catalytic activity">
    <reaction evidence="32">
        <text>octan-3-one + NADPH + O2 + H(+) = pentyl propanoate + NADP(+) + H2O</text>
        <dbReference type="Rhea" id="RHEA:54840"/>
        <dbReference type="ChEBI" id="CHEBI:15377"/>
        <dbReference type="ChEBI" id="CHEBI:15378"/>
        <dbReference type="ChEBI" id="CHEBI:15379"/>
        <dbReference type="ChEBI" id="CHEBI:57783"/>
        <dbReference type="ChEBI" id="CHEBI:58349"/>
        <dbReference type="ChEBI" id="CHEBI:80946"/>
        <dbReference type="ChEBI" id="CHEBI:87373"/>
    </reaction>
    <physiologicalReaction direction="left-to-right" evidence="32">
        <dbReference type="Rhea" id="RHEA:54841"/>
    </physiologicalReaction>
</comment>
<evidence type="ECO:0000256" key="25">
    <source>
        <dbReference type="ARBA" id="ARBA00047977"/>
    </source>
</evidence>
<comment type="catalytic activity">
    <reaction evidence="28">
        <text>octan-3-one + NADPH + O2 + H(+) = ethyl hexanoate + NADP(+) + H2O</text>
        <dbReference type="Rhea" id="RHEA:54856"/>
        <dbReference type="ChEBI" id="CHEBI:15377"/>
        <dbReference type="ChEBI" id="CHEBI:15378"/>
        <dbReference type="ChEBI" id="CHEBI:15379"/>
        <dbReference type="ChEBI" id="CHEBI:57783"/>
        <dbReference type="ChEBI" id="CHEBI:58349"/>
        <dbReference type="ChEBI" id="CHEBI:80946"/>
        <dbReference type="ChEBI" id="CHEBI:86055"/>
    </reaction>
    <physiologicalReaction direction="left-to-right" evidence="28">
        <dbReference type="Rhea" id="RHEA:54857"/>
    </physiologicalReaction>
</comment>
<comment type="similarity">
    <text evidence="4 33 34">Belongs to the FMO family.</text>
</comment>
<keyword evidence="16" id="KW-0443">Lipid metabolism</keyword>
<evidence type="ECO:0000256" key="17">
    <source>
        <dbReference type="ARBA" id="ARBA00023136"/>
    </source>
</evidence>
<dbReference type="InterPro" id="IPR050346">
    <property type="entry name" value="FMO-like"/>
</dbReference>
<keyword evidence="10 33" id="KW-0274">FAD</keyword>
<keyword evidence="7 33" id="KW-0285">Flavoprotein</keyword>
<evidence type="ECO:0000256" key="14">
    <source>
        <dbReference type="ARBA" id="ARBA00023002"/>
    </source>
</evidence>
<evidence type="ECO:0000256" key="28">
    <source>
        <dbReference type="ARBA" id="ARBA00048459"/>
    </source>
</evidence>
<dbReference type="InterPro" id="IPR036188">
    <property type="entry name" value="FAD/NAD-bd_sf"/>
</dbReference>
<evidence type="ECO:0000256" key="3">
    <source>
        <dbReference type="ARBA" id="ARBA00004524"/>
    </source>
</evidence>
<dbReference type="FunFam" id="3.50.50.60:FF:000159">
    <property type="entry name" value="Dimethylaniline monooxygenase [N-oxide-forming]"/>
    <property type="match status" value="1"/>
</dbReference>
<comment type="catalytic activity">
    <reaction evidence="20">
        <text>hypotaurine + NADH + O2 + H(+) = taurine + NAD(+) + H2O</text>
        <dbReference type="Rhea" id="RHEA:74111"/>
        <dbReference type="ChEBI" id="CHEBI:15377"/>
        <dbReference type="ChEBI" id="CHEBI:15378"/>
        <dbReference type="ChEBI" id="CHEBI:15379"/>
        <dbReference type="ChEBI" id="CHEBI:57540"/>
        <dbReference type="ChEBI" id="CHEBI:57853"/>
        <dbReference type="ChEBI" id="CHEBI:57945"/>
        <dbReference type="ChEBI" id="CHEBI:507393"/>
        <dbReference type="EC" id="1.14.13.8"/>
    </reaction>
    <physiologicalReaction direction="left-to-right" evidence="20">
        <dbReference type="Rhea" id="RHEA:74112"/>
    </physiologicalReaction>
</comment>
<comment type="caution">
    <text evidence="36">The sequence shown here is derived from an EMBL/GenBank/DDBJ whole genome shotgun (WGS) entry which is preliminary data.</text>
</comment>
<dbReference type="InterPro" id="IPR002257">
    <property type="entry name" value="Flavin_mOase_5"/>
</dbReference>
<dbReference type="Proteomes" id="UP001432027">
    <property type="component" value="Unassembled WGS sequence"/>
</dbReference>
<comment type="function">
    <text evidence="18">Acts as a Baeyer-Villiger monooxygenase on a broad range of substrates. Catalyzes the insertion of an oxygen atom into a carbon-carbon bond adjacent to a carbonyl, which converts ketones to esters. Active on diverse carbonyl compounds, whereas soft nucleophiles are mostly non- or poorly reactive. In contrast with other forms of FMO it is non- or poorly active on 'classical' substrates such as drugs, pesticides, and dietary components containing soft nucleophilic heteroatoms. Able to oxidize drug molecules bearing a carbonyl group on an aliphatic chain, such as nabumetone and pentoxifylline. Also, in the absence of substrates, shows slow but yet significant NADPH oxidase activity. Acts as a positive modulator of cholesterol biosynthesis as well as glucose homeostasis, promoting metabolic aging via pleiotropic effects.</text>
</comment>
<evidence type="ECO:0000256" key="16">
    <source>
        <dbReference type="ARBA" id="ARBA00023098"/>
    </source>
</evidence>
<dbReference type="GO" id="GO:0006629">
    <property type="term" value="P:lipid metabolic process"/>
    <property type="evidence" value="ECO:0007669"/>
    <property type="project" value="UniProtKB-KW"/>
</dbReference>
<comment type="catalytic activity">
    <reaction evidence="29">
        <text>(2E)-geranial + NADPH + O2 + H(+) = (1E)-2,6-dimethylhepta-1,5-dien-1-yl formate + NADP(+) + H2O</text>
        <dbReference type="Rhea" id="RHEA:54860"/>
        <dbReference type="ChEBI" id="CHEBI:15377"/>
        <dbReference type="ChEBI" id="CHEBI:15378"/>
        <dbReference type="ChEBI" id="CHEBI:15379"/>
        <dbReference type="ChEBI" id="CHEBI:16980"/>
        <dbReference type="ChEBI" id="CHEBI:57783"/>
        <dbReference type="ChEBI" id="CHEBI:58349"/>
        <dbReference type="ChEBI" id="CHEBI:138375"/>
    </reaction>
    <physiologicalReaction direction="left-to-right" evidence="29">
        <dbReference type="Rhea" id="RHEA:54861"/>
    </physiologicalReaction>
</comment>
<evidence type="ECO:0000256" key="34">
    <source>
        <dbReference type="RuleBase" id="RU361177"/>
    </source>
</evidence>
<feature type="transmembrane region" description="Helical" evidence="35">
    <location>
        <begin position="535"/>
        <end position="555"/>
    </location>
</feature>
<keyword evidence="17 33" id="KW-0472">Membrane</keyword>
<evidence type="ECO:0000256" key="23">
    <source>
        <dbReference type="ARBA" id="ARBA00047855"/>
    </source>
</evidence>
<evidence type="ECO:0000313" key="37">
    <source>
        <dbReference type="Proteomes" id="UP001432027"/>
    </source>
</evidence>
<dbReference type="PRINTS" id="PR01125">
    <property type="entry name" value="FMOXYGENASE5"/>
</dbReference>
<dbReference type="GO" id="GO:0016174">
    <property type="term" value="F:NAD(P)H oxidase H2O2-forming activity"/>
    <property type="evidence" value="ECO:0007669"/>
    <property type="project" value="UniProtKB-EC"/>
</dbReference>
<dbReference type="AlphaFoldDB" id="A0AAV5S7H9"/>
<dbReference type="PANTHER" id="PTHR23023">
    <property type="entry name" value="DIMETHYLANILINE MONOOXYGENASE"/>
    <property type="match status" value="1"/>
</dbReference>
<dbReference type="SUPFAM" id="SSF51905">
    <property type="entry name" value="FAD/NAD(P)-binding domain"/>
    <property type="match status" value="2"/>
</dbReference>
<keyword evidence="12 33" id="KW-0521">NADP</keyword>
<comment type="catalytic activity">
    <reaction evidence="22">
        <text>heptan-2-one + NADPH + O2 + H(+) = pentyl acetate + NADP(+) + H2O</text>
        <dbReference type="Rhea" id="RHEA:54836"/>
        <dbReference type="ChEBI" id="CHEBI:5672"/>
        <dbReference type="ChEBI" id="CHEBI:15377"/>
        <dbReference type="ChEBI" id="CHEBI:15378"/>
        <dbReference type="ChEBI" id="CHEBI:15379"/>
        <dbReference type="ChEBI" id="CHEBI:57783"/>
        <dbReference type="ChEBI" id="CHEBI:58349"/>
        <dbReference type="ChEBI" id="CHEBI:87362"/>
    </reaction>
    <physiologicalReaction direction="left-to-right" evidence="22">
        <dbReference type="Rhea" id="RHEA:54837"/>
    </physiologicalReaction>
</comment>
<organism evidence="36 37">
    <name type="scientific">Pristionchus entomophagus</name>
    <dbReference type="NCBI Taxonomy" id="358040"/>
    <lineage>
        <taxon>Eukaryota</taxon>
        <taxon>Metazoa</taxon>
        <taxon>Ecdysozoa</taxon>
        <taxon>Nematoda</taxon>
        <taxon>Chromadorea</taxon>
        <taxon>Rhabditida</taxon>
        <taxon>Rhabditina</taxon>
        <taxon>Diplogasteromorpha</taxon>
        <taxon>Diplogasteroidea</taxon>
        <taxon>Neodiplogasteridae</taxon>
        <taxon>Pristionchus</taxon>
    </lineage>
</organism>
<comment type="catalytic activity">
    <reaction evidence="24">
        <text>NADPH + O2 + H(+) = H2O2 + NADP(+)</text>
        <dbReference type="Rhea" id="RHEA:11260"/>
        <dbReference type="ChEBI" id="CHEBI:15378"/>
        <dbReference type="ChEBI" id="CHEBI:15379"/>
        <dbReference type="ChEBI" id="CHEBI:16240"/>
        <dbReference type="ChEBI" id="CHEBI:57783"/>
        <dbReference type="ChEBI" id="CHEBI:58349"/>
        <dbReference type="EC" id="1.6.3.1"/>
    </reaction>
    <physiologicalReaction direction="left-to-right" evidence="24">
        <dbReference type="Rhea" id="RHEA:11261"/>
    </physiologicalReaction>
</comment>
<name>A0AAV5S7H9_9BILA</name>
<evidence type="ECO:0000256" key="20">
    <source>
        <dbReference type="ARBA" id="ARBA00047338"/>
    </source>
</evidence>
<evidence type="ECO:0000256" key="9">
    <source>
        <dbReference type="ARBA" id="ARBA00022824"/>
    </source>
</evidence>
<evidence type="ECO:0000256" key="19">
    <source>
        <dbReference type="ARBA" id="ARBA00045957"/>
    </source>
</evidence>
<proteinExistence type="inferred from homology"/>
<evidence type="ECO:0000256" key="15">
    <source>
        <dbReference type="ARBA" id="ARBA00023033"/>
    </source>
</evidence>
<dbReference type="PRINTS" id="PR00370">
    <property type="entry name" value="FMOXYGENASE"/>
</dbReference>
<keyword evidence="15 33" id="KW-0503">Monooxygenase</keyword>
<feature type="transmembrane region" description="Helical" evidence="35">
    <location>
        <begin position="503"/>
        <end position="528"/>
    </location>
</feature>
<comment type="catalytic activity">
    <reaction evidence="21">
        <text>hexan-3-one + NADPH + O2 + H(+) = propyl propanoate + NADP(+) + H2O</text>
        <dbReference type="Rhea" id="RHEA:54848"/>
        <dbReference type="ChEBI" id="CHEBI:15377"/>
        <dbReference type="ChEBI" id="CHEBI:15378"/>
        <dbReference type="ChEBI" id="CHEBI:15379"/>
        <dbReference type="ChEBI" id="CHEBI:57783"/>
        <dbReference type="ChEBI" id="CHEBI:58349"/>
        <dbReference type="ChEBI" id="CHEBI:89828"/>
        <dbReference type="ChEBI" id="CHEBI:89891"/>
    </reaction>
    <physiologicalReaction direction="left-to-right" evidence="21">
        <dbReference type="Rhea" id="RHEA:54849"/>
    </physiologicalReaction>
</comment>
<dbReference type="EMBL" id="BTSX01000001">
    <property type="protein sequence ID" value="GMS78304.1"/>
    <property type="molecule type" value="Genomic_DNA"/>
</dbReference>
<keyword evidence="14 33" id="KW-0560">Oxidoreductase</keyword>
<dbReference type="GO" id="GO:0050660">
    <property type="term" value="F:flavin adenine dinucleotide binding"/>
    <property type="evidence" value="ECO:0007669"/>
    <property type="project" value="InterPro"/>
</dbReference>
<dbReference type="EC" id="1.-.-.-" evidence="34"/>
<dbReference type="PIRSF" id="PIRSF000332">
    <property type="entry name" value="FMO"/>
    <property type="match status" value="1"/>
</dbReference>
<comment type="catalytic activity">
    <reaction evidence="23">
        <text>sulcatone + NADPH + O2 + H(+) = 4-methylpent-3-en-1-yl acetate + NADP(+) + H2O</text>
        <dbReference type="Rhea" id="RHEA:54864"/>
        <dbReference type="ChEBI" id="CHEBI:15377"/>
        <dbReference type="ChEBI" id="CHEBI:15378"/>
        <dbReference type="ChEBI" id="CHEBI:15379"/>
        <dbReference type="ChEBI" id="CHEBI:16310"/>
        <dbReference type="ChEBI" id="CHEBI:57783"/>
        <dbReference type="ChEBI" id="CHEBI:58349"/>
        <dbReference type="ChEBI" id="CHEBI:138373"/>
    </reaction>
    <physiologicalReaction direction="left-to-right" evidence="23">
        <dbReference type="Rhea" id="RHEA:54865"/>
    </physiologicalReaction>
</comment>
<evidence type="ECO:0000256" key="30">
    <source>
        <dbReference type="ARBA" id="ARBA00048990"/>
    </source>
</evidence>
<accession>A0AAV5S7H9</accession>